<accession>A0A4Y7PP56</accession>
<dbReference type="Proteomes" id="UP000294933">
    <property type="component" value="Unassembled WGS sequence"/>
</dbReference>
<sequence length="145" mass="16623">MPTRKPAISGDSILTGTYFIQNVHYLTFLELRDPNDTYKVFSDEEKNLKNNNKLQQWDIVDLGYGKFSIVNSGSKSNANWGFGAQKRSAIVDRSNRRSTGPGVYTIQPTDVDVYWGLFNNQRTTLVELYADPYSDKNQWYIIPVN</sequence>
<dbReference type="VEuPathDB" id="FungiDB:BD410DRAFT_831859"/>
<evidence type="ECO:0000313" key="2">
    <source>
        <dbReference type="Proteomes" id="UP000294933"/>
    </source>
</evidence>
<organism evidence="1 2">
    <name type="scientific">Rickenella mellea</name>
    <dbReference type="NCBI Taxonomy" id="50990"/>
    <lineage>
        <taxon>Eukaryota</taxon>
        <taxon>Fungi</taxon>
        <taxon>Dikarya</taxon>
        <taxon>Basidiomycota</taxon>
        <taxon>Agaricomycotina</taxon>
        <taxon>Agaricomycetes</taxon>
        <taxon>Hymenochaetales</taxon>
        <taxon>Rickenellaceae</taxon>
        <taxon>Rickenella</taxon>
    </lineage>
</organism>
<dbReference type="EMBL" id="ML170235">
    <property type="protein sequence ID" value="TDL16791.1"/>
    <property type="molecule type" value="Genomic_DNA"/>
</dbReference>
<keyword evidence="2" id="KW-1185">Reference proteome</keyword>
<proteinExistence type="predicted"/>
<protein>
    <recommendedName>
        <fullName evidence="3">Ricin B lectin domain-containing protein</fullName>
    </recommendedName>
</protein>
<evidence type="ECO:0000313" key="1">
    <source>
        <dbReference type="EMBL" id="TDL16791.1"/>
    </source>
</evidence>
<name>A0A4Y7PP56_9AGAM</name>
<evidence type="ECO:0008006" key="3">
    <source>
        <dbReference type="Google" id="ProtNLM"/>
    </source>
</evidence>
<dbReference type="Gene3D" id="2.80.10.50">
    <property type="match status" value="1"/>
</dbReference>
<dbReference type="OrthoDB" id="3266227at2759"/>
<gene>
    <name evidence="1" type="ORF">BD410DRAFT_831859</name>
</gene>
<dbReference type="SUPFAM" id="SSF50370">
    <property type="entry name" value="Ricin B-like lectins"/>
    <property type="match status" value="1"/>
</dbReference>
<reference evidence="1 2" key="1">
    <citation type="submission" date="2018-06" db="EMBL/GenBank/DDBJ databases">
        <title>A transcriptomic atlas of mushroom development highlights an independent origin of complex multicellularity.</title>
        <authorList>
            <consortium name="DOE Joint Genome Institute"/>
            <person name="Krizsan K."/>
            <person name="Almasi E."/>
            <person name="Merenyi Z."/>
            <person name="Sahu N."/>
            <person name="Viragh M."/>
            <person name="Koszo T."/>
            <person name="Mondo S."/>
            <person name="Kiss B."/>
            <person name="Balint B."/>
            <person name="Kues U."/>
            <person name="Barry K."/>
            <person name="Hegedus J.C."/>
            <person name="Henrissat B."/>
            <person name="Johnson J."/>
            <person name="Lipzen A."/>
            <person name="Ohm R."/>
            <person name="Nagy I."/>
            <person name="Pangilinan J."/>
            <person name="Yan J."/>
            <person name="Xiong Y."/>
            <person name="Grigoriev I.V."/>
            <person name="Hibbett D.S."/>
            <person name="Nagy L.G."/>
        </authorList>
    </citation>
    <scope>NUCLEOTIDE SEQUENCE [LARGE SCALE GENOMIC DNA]</scope>
    <source>
        <strain evidence="1 2">SZMC22713</strain>
    </source>
</reference>
<dbReference type="InterPro" id="IPR035992">
    <property type="entry name" value="Ricin_B-like_lectins"/>
</dbReference>
<dbReference type="AlphaFoldDB" id="A0A4Y7PP56"/>